<sequence>MHRHNVLRLQNVVAIQQFTGGRVARHVHFGIALVHDVGAETGEAVNDTVNGILVSGNQTRGQDDCVARPDLDLMFEVCHARQNGHRLTL</sequence>
<dbReference type="AlphaFoldDB" id="A0A6J7FYL0"/>
<protein>
    <submittedName>
        <fullName evidence="1">Unannotated protein</fullName>
    </submittedName>
</protein>
<reference evidence="1" key="1">
    <citation type="submission" date="2020-05" db="EMBL/GenBank/DDBJ databases">
        <authorList>
            <person name="Chiriac C."/>
            <person name="Salcher M."/>
            <person name="Ghai R."/>
            <person name="Kavagutti S V."/>
        </authorList>
    </citation>
    <scope>NUCLEOTIDE SEQUENCE</scope>
</reference>
<organism evidence="1">
    <name type="scientific">freshwater metagenome</name>
    <dbReference type="NCBI Taxonomy" id="449393"/>
    <lineage>
        <taxon>unclassified sequences</taxon>
        <taxon>metagenomes</taxon>
        <taxon>ecological metagenomes</taxon>
    </lineage>
</organism>
<proteinExistence type="predicted"/>
<gene>
    <name evidence="1" type="ORF">UFOPK3516_00922</name>
</gene>
<accession>A0A6J7FYL0</accession>
<name>A0A6J7FYL0_9ZZZZ</name>
<dbReference type="EMBL" id="CAFBMB010000062">
    <property type="protein sequence ID" value="CAB4900717.1"/>
    <property type="molecule type" value="Genomic_DNA"/>
</dbReference>
<evidence type="ECO:0000313" key="1">
    <source>
        <dbReference type="EMBL" id="CAB4900717.1"/>
    </source>
</evidence>